<accession>A0A4R3MHE3</accession>
<reference evidence="1 2" key="1">
    <citation type="submission" date="2019-03" db="EMBL/GenBank/DDBJ databases">
        <title>Genomic Encyclopedia of Type Strains, Phase IV (KMG-IV): sequencing the most valuable type-strain genomes for metagenomic binning, comparative biology and taxonomic classification.</title>
        <authorList>
            <person name="Goeker M."/>
        </authorList>
    </citation>
    <scope>NUCLEOTIDE SEQUENCE [LARGE SCALE GENOMIC DNA]</scope>
    <source>
        <strain evidence="1 2">DSM 19345</strain>
    </source>
</reference>
<name>A0A4R3MHE3_9HYPH</name>
<organism evidence="1 2">
    <name type="scientific">Tepidamorphus gemmatus</name>
    <dbReference type="NCBI Taxonomy" id="747076"/>
    <lineage>
        <taxon>Bacteria</taxon>
        <taxon>Pseudomonadati</taxon>
        <taxon>Pseudomonadota</taxon>
        <taxon>Alphaproteobacteria</taxon>
        <taxon>Hyphomicrobiales</taxon>
        <taxon>Tepidamorphaceae</taxon>
        <taxon>Tepidamorphus</taxon>
    </lineage>
</organism>
<dbReference type="Pfam" id="PF11324">
    <property type="entry name" value="DUF3126"/>
    <property type="match status" value="1"/>
</dbReference>
<gene>
    <name evidence="1" type="ORF">EDC22_102332</name>
</gene>
<sequence>MRSPQPKGSVLEQREIAKLEAYLQKTFRSPSIRVKPRPKKDDSAEVYVGDEFIGILFRDDEDDELSYQFQMAILEYDLA</sequence>
<dbReference type="Proteomes" id="UP000295678">
    <property type="component" value="Unassembled WGS sequence"/>
</dbReference>
<dbReference type="EMBL" id="SMAK01000002">
    <property type="protein sequence ID" value="TCT12647.1"/>
    <property type="molecule type" value="Genomic_DNA"/>
</dbReference>
<protein>
    <submittedName>
        <fullName evidence="1">Uncharacterized protein DUF3126</fullName>
    </submittedName>
</protein>
<dbReference type="InterPro" id="IPR021473">
    <property type="entry name" value="DUF3126"/>
</dbReference>
<keyword evidence="2" id="KW-1185">Reference proteome</keyword>
<evidence type="ECO:0000313" key="2">
    <source>
        <dbReference type="Proteomes" id="UP000295678"/>
    </source>
</evidence>
<proteinExistence type="predicted"/>
<evidence type="ECO:0000313" key="1">
    <source>
        <dbReference type="EMBL" id="TCT12647.1"/>
    </source>
</evidence>
<dbReference type="AlphaFoldDB" id="A0A4R3MHE3"/>
<comment type="caution">
    <text evidence="1">The sequence shown here is derived from an EMBL/GenBank/DDBJ whole genome shotgun (WGS) entry which is preliminary data.</text>
</comment>